<dbReference type="PROSITE" id="PS51318">
    <property type="entry name" value="TAT"/>
    <property type="match status" value="1"/>
</dbReference>
<evidence type="ECO:0000256" key="5">
    <source>
        <dbReference type="ARBA" id="ARBA00022723"/>
    </source>
</evidence>
<dbReference type="PANTHER" id="PTHR11774:SF11">
    <property type="entry name" value="GERANYLGERANYL TRANSFERASE TYPE-2 SUBUNIT BETA"/>
    <property type="match status" value="1"/>
</dbReference>
<keyword evidence="12" id="KW-1185">Reference proteome</keyword>
<feature type="domain" description="Prenyltransferase alpha-alpha toroid" evidence="10">
    <location>
        <begin position="167"/>
        <end position="321"/>
    </location>
</feature>
<evidence type="ECO:0000259" key="10">
    <source>
        <dbReference type="Pfam" id="PF00432"/>
    </source>
</evidence>
<dbReference type="CDD" id="cd00688">
    <property type="entry name" value="ISOPREN_C2_like"/>
    <property type="match status" value="1"/>
</dbReference>
<dbReference type="AlphaFoldDB" id="A0A7V9A881"/>
<feature type="domain" description="Prenyltransferase alpha-alpha toroid" evidence="10">
    <location>
        <begin position="39"/>
        <end position="93"/>
    </location>
</feature>
<evidence type="ECO:0000256" key="4">
    <source>
        <dbReference type="ARBA" id="ARBA00022679"/>
    </source>
</evidence>
<dbReference type="GO" id="GO:0046872">
    <property type="term" value="F:metal ion binding"/>
    <property type="evidence" value="ECO:0007669"/>
    <property type="project" value="UniProtKB-KW"/>
</dbReference>
<evidence type="ECO:0000313" key="12">
    <source>
        <dbReference type="Proteomes" id="UP000551616"/>
    </source>
</evidence>
<dbReference type="EMBL" id="JABRWO010000009">
    <property type="protein sequence ID" value="MBA2116152.1"/>
    <property type="molecule type" value="Genomic_DNA"/>
</dbReference>
<evidence type="ECO:0000256" key="3">
    <source>
        <dbReference type="ARBA" id="ARBA00022602"/>
    </source>
</evidence>
<evidence type="ECO:0000256" key="9">
    <source>
        <dbReference type="ARBA" id="ARBA00032766"/>
    </source>
</evidence>
<protein>
    <recommendedName>
        <fullName evidence="8">Geranylgeranyl transferase type II subunit beta</fullName>
    </recommendedName>
    <alternativeName>
        <fullName evidence="9">Type II protein geranyl-geranyltransferase subunit beta</fullName>
    </alternativeName>
</protein>
<organism evidence="11 12">
    <name type="scientific">Bremerella alba</name>
    <dbReference type="NCBI Taxonomy" id="980252"/>
    <lineage>
        <taxon>Bacteria</taxon>
        <taxon>Pseudomonadati</taxon>
        <taxon>Planctomycetota</taxon>
        <taxon>Planctomycetia</taxon>
        <taxon>Pirellulales</taxon>
        <taxon>Pirellulaceae</taxon>
        <taxon>Bremerella</taxon>
    </lineage>
</organism>
<dbReference type="SUPFAM" id="SSF48239">
    <property type="entry name" value="Terpenoid cyclases/Protein prenyltransferases"/>
    <property type="match status" value="1"/>
</dbReference>
<dbReference type="Pfam" id="PF00432">
    <property type="entry name" value="Prenyltrans"/>
    <property type="match status" value="2"/>
</dbReference>
<evidence type="ECO:0000313" key="11">
    <source>
        <dbReference type="EMBL" id="MBA2116152.1"/>
    </source>
</evidence>
<comment type="cofactor">
    <cofactor evidence="1">
        <name>Zn(2+)</name>
        <dbReference type="ChEBI" id="CHEBI:29105"/>
    </cofactor>
</comment>
<keyword evidence="3" id="KW-0637">Prenyltransferase</keyword>
<accession>A0A7V9A881</accession>
<proteinExistence type="inferred from homology"/>
<evidence type="ECO:0000256" key="1">
    <source>
        <dbReference type="ARBA" id="ARBA00001947"/>
    </source>
</evidence>
<comment type="caution">
    <text evidence="11">The sequence shown here is derived from an EMBL/GenBank/DDBJ whole genome shotgun (WGS) entry which is preliminary data.</text>
</comment>
<dbReference type="PANTHER" id="PTHR11774">
    <property type="entry name" value="GERANYLGERANYL TRANSFERASE TYPE BETA SUBUNIT"/>
    <property type="match status" value="1"/>
</dbReference>
<evidence type="ECO:0000256" key="7">
    <source>
        <dbReference type="ARBA" id="ARBA00022833"/>
    </source>
</evidence>
<keyword evidence="6" id="KW-0677">Repeat</keyword>
<dbReference type="InterPro" id="IPR001330">
    <property type="entry name" value="Prenyltrans"/>
</dbReference>
<keyword evidence="5" id="KW-0479">Metal-binding</keyword>
<keyword evidence="7" id="KW-0862">Zinc</keyword>
<gene>
    <name evidence="11" type="ORF">HOV93_33410</name>
</gene>
<dbReference type="InterPro" id="IPR008930">
    <property type="entry name" value="Terpenoid_cyclase/PrenylTrfase"/>
</dbReference>
<reference evidence="11 12" key="1">
    <citation type="submission" date="2020-05" db="EMBL/GenBank/DDBJ databases">
        <title>Bremerella alba sp. nov., a novel planctomycete isolated from the surface of the macroalga Fucus spiralis.</title>
        <authorList>
            <person name="Godinho O."/>
            <person name="Botelho R."/>
            <person name="Albuquerque L."/>
            <person name="Wiegand S."/>
            <person name="Da Costa M.S."/>
            <person name="Lobo-Da-Cunha A."/>
            <person name="Jogler C."/>
            <person name="Lage O.M."/>
        </authorList>
    </citation>
    <scope>NUCLEOTIDE SEQUENCE [LARGE SCALE GENOMIC DNA]</scope>
    <source>
        <strain evidence="11 12">FF15</strain>
    </source>
</reference>
<dbReference type="GO" id="GO:0008318">
    <property type="term" value="F:protein prenyltransferase activity"/>
    <property type="evidence" value="ECO:0007669"/>
    <property type="project" value="InterPro"/>
</dbReference>
<dbReference type="Gene3D" id="1.50.10.20">
    <property type="match status" value="1"/>
</dbReference>
<evidence type="ECO:0000256" key="2">
    <source>
        <dbReference type="ARBA" id="ARBA00010497"/>
    </source>
</evidence>
<comment type="similarity">
    <text evidence="2">Belongs to the protein prenyltransferase subunit beta family.</text>
</comment>
<dbReference type="InterPro" id="IPR045089">
    <property type="entry name" value="PGGT1B-like"/>
</dbReference>
<name>A0A7V9A881_9BACT</name>
<dbReference type="InterPro" id="IPR006311">
    <property type="entry name" value="TAT_signal"/>
</dbReference>
<dbReference type="Proteomes" id="UP000551616">
    <property type="component" value="Unassembled WGS sequence"/>
</dbReference>
<keyword evidence="4" id="KW-0808">Transferase</keyword>
<dbReference type="RefSeq" id="WP_207397574.1">
    <property type="nucleotide sequence ID" value="NZ_JABRWO010000009.1"/>
</dbReference>
<evidence type="ECO:0000256" key="6">
    <source>
        <dbReference type="ARBA" id="ARBA00022737"/>
    </source>
</evidence>
<evidence type="ECO:0000256" key="8">
    <source>
        <dbReference type="ARBA" id="ARBA00030816"/>
    </source>
</evidence>
<sequence>MSHSSSGIDRRSMFKQCVALGAAVAASSSLAGQESKRNDWHIRAKDYLASLARSDNGYAWEDQQESHLTPTYAVVGCLHRLNALPDQTEKLEQFVRTHHPAAWKRLEQEHREFEFQQIQTLQWLGADASDFVDVVSSWKEPVPYLPQYEKHRYPVFRFQLAAFTCRDLLELPLEDLSPKFITYLDERRRKNGSFNNTPANQGGDGNALNTLWGLEALTALGRTSELKSEAIDWLQACQGAEGGFRWCPKPAYAGQEDLAYTWAVVRGLSLLQSSPSDIEATLRSIHACANDDGGFGDRPGWQTNPVATFYAIDTLATLNALNRPLAPMHKPSVIVPKPTEDLKVFTCQVESHGLGSPADAVCLAKSLKIHLWGAKNAEPAWIDTAQRLADEQDVQVTFFRANEEYGTWVDVPGFGTYSHTSDVISPAAGSIGESMTGKGDLSWAEFRRKRLPTLINNDGRLIWQFGENEELARIFLDDSIQRGGFAAISTFHFGNPDFTNSEPFLKRYTGQLPFIALHDAHGPEPWWFADKTTGFRTLFLAKEPTWQGWLTALKHCWTAPVRRDEFTKNRIRIHPGSKLVADIVMKNQNQWRWWDNAAISRPLVSLVAVRAEDQYEAARPETGINLRVRWAHHHTAHGQLKTPLAEFISLIVDGKQIAPKLVERYGGRGNKLADRYYLWEMPTVHPGGHQATATVRSLESNDKESQTIAY</sequence>